<dbReference type="Gene3D" id="3.40.50.720">
    <property type="entry name" value="NAD(P)-binding Rossmann-like Domain"/>
    <property type="match status" value="1"/>
</dbReference>
<name>A0ABD5PWW9_9EURY</name>
<comment type="caution">
    <text evidence="5">The sequence shown here is derived from an EMBL/GenBank/DDBJ whole genome shotgun (WGS) entry which is preliminary data.</text>
</comment>
<dbReference type="SUPFAM" id="SSF51735">
    <property type="entry name" value="NAD(P)-binding Rossmann-fold domains"/>
    <property type="match status" value="1"/>
</dbReference>
<dbReference type="SUPFAM" id="SSF55347">
    <property type="entry name" value="Glyceraldehyde-3-phosphate dehydrogenase-like, C-terminal domain"/>
    <property type="match status" value="1"/>
</dbReference>
<feature type="domain" description="GFO/IDH/MocA-like oxidoreductase" evidence="4">
    <location>
        <begin position="188"/>
        <end position="310"/>
    </location>
</feature>
<evidence type="ECO:0000313" key="6">
    <source>
        <dbReference type="Proteomes" id="UP001595945"/>
    </source>
</evidence>
<dbReference type="InterPro" id="IPR050984">
    <property type="entry name" value="Gfo/Idh/MocA_domain"/>
</dbReference>
<accession>A0ABD5PWW9</accession>
<protein>
    <submittedName>
        <fullName evidence="5">D-xylose 1-dehydrogenase Gfo6</fullName>
        <ecNumber evidence="5">1.1.1.424</ecNumber>
    </submittedName>
</protein>
<reference evidence="5 6" key="1">
    <citation type="journal article" date="2019" name="Int. J. Syst. Evol. Microbiol.">
        <title>The Global Catalogue of Microorganisms (GCM) 10K type strain sequencing project: providing services to taxonomists for standard genome sequencing and annotation.</title>
        <authorList>
            <consortium name="The Broad Institute Genomics Platform"/>
            <consortium name="The Broad Institute Genome Sequencing Center for Infectious Disease"/>
            <person name="Wu L."/>
            <person name="Ma J."/>
        </authorList>
    </citation>
    <scope>NUCLEOTIDE SEQUENCE [LARGE SCALE GENOMIC DNA]</scope>
    <source>
        <strain evidence="5 6">XZYJ18</strain>
    </source>
</reference>
<evidence type="ECO:0000256" key="2">
    <source>
        <dbReference type="ARBA" id="ARBA00023002"/>
    </source>
</evidence>
<dbReference type="Pfam" id="PF22725">
    <property type="entry name" value="GFO_IDH_MocA_C3"/>
    <property type="match status" value="1"/>
</dbReference>
<organism evidence="5 6">
    <name type="scientific">Halorussus aquaticus</name>
    <dbReference type="NCBI Taxonomy" id="2953748"/>
    <lineage>
        <taxon>Archaea</taxon>
        <taxon>Methanobacteriati</taxon>
        <taxon>Methanobacteriota</taxon>
        <taxon>Stenosarchaea group</taxon>
        <taxon>Halobacteria</taxon>
        <taxon>Halobacteriales</taxon>
        <taxon>Haladaptataceae</taxon>
        <taxon>Halorussus</taxon>
    </lineage>
</organism>
<dbReference type="PANTHER" id="PTHR22604">
    <property type="entry name" value="OXIDOREDUCTASES"/>
    <property type="match status" value="1"/>
</dbReference>
<dbReference type="Gene3D" id="3.30.360.10">
    <property type="entry name" value="Dihydrodipicolinate Reductase, domain 2"/>
    <property type="match status" value="1"/>
</dbReference>
<dbReference type="EC" id="1.1.1.424" evidence="5"/>
<dbReference type="InterPro" id="IPR000683">
    <property type="entry name" value="Gfo/Idh/MocA-like_OxRdtase_N"/>
</dbReference>
<evidence type="ECO:0000256" key="1">
    <source>
        <dbReference type="ARBA" id="ARBA00010928"/>
    </source>
</evidence>
<dbReference type="InterPro" id="IPR036291">
    <property type="entry name" value="NAD(P)-bd_dom_sf"/>
</dbReference>
<dbReference type="GeneID" id="73046230"/>
<proteinExistence type="inferred from homology"/>
<dbReference type="InterPro" id="IPR049838">
    <property type="entry name" value="XacA-like"/>
</dbReference>
<dbReference type="EMBL" id="JBHSHT010000001">
    <property type="protein sequence ID" value="MFC4822730.1"/>
    <property type="molecule type" value="Genomic_DNA"/>
</dbReference>
<dbReference type="GO" id="GO:0016491">
    <property type="term" value="F:oxidoreductase activity"/>
    <property type="evidence" value="ECO:0007669"/>
    <property type="project" value="UniProtKB-KW"/>
</dbReference>
<keyword evidence="6" id="KW-1185">Reference proteome</keyword>
<evidence type="ECO:0000259" key="3">
    <source>
        <dbReference type="Pfam" id="PF01408"/>
    </source>
</evidence>
<dbReference type="NCBIfam" id="NF041392">
    <property type="entry name" value="XylDh_Gfo6_Halo"/>
    <property type="match status" value="1"/>
</dbReference>
<evidence type="ECO:0000313" key="5">
    <source>
        <dbReference type="EMBL" id="MFC4822730.1"/>
    </source>
</evidence>
<gene>
    <name evidence="5" type="primary">gfo6</name>
    <name evidence="5" type="ORF">ACFO9K_00495</name>
</gene>
<keyword evidence="2 5" id="KW-0560">Oxidoreductase</keyword>
<evidence type="ECO:0000259" key="4">
    <source>
        <dbReference type="Pfam" id="PF22725"/>
    </source>
</evidence>
<dbReference type="PANTHER" id="PTHR22604:SF105">
    <property type="entry name" value="TRANS-1,2-DIHYDROBENZENE-1,2-DIOL DEHYDROGENASE"/>
    <property type="match status" value="1"/>
</dbReference>
<dbReference type="Pfam" id="PF01408">
    <property type="entry name" value="GFO_IDH_MocA"/>
    <property type="match status" value="1"/>
</dbReference>
<dbReference type="AlphaFoldDB" id="A0ABD5PWW9"/>
<comment type="similarity">
    <text evidence="1">Belongs to the Gfo/Idh/MocA family.</text>
</comment>
<sequence>MPPPERDAGRLSGVRPDESDVNLDDYFGNFAARDWQTAAEGTVRIALLGLGGFAREHVLPALASDASNVGARSDAAADRTRFCEVTALNSGSPEKADSVADRHGVGTVLTYDEFEAGEGADAFDAVYVAGPNALHLDYARTAADHGKHVLCEKPIETSADRAREMVRACEDAGVTLMVGYRPQIEPAMRRLREMVRDGVLGDPVTFHGWFTGHILDAGGPDQWRLDPEMAGGGALMDVGVYPLNAVRFLLDAEPVAVRATTTTPHDQFEGVDEHVAFQLEFPEGGSASCSASYHAQADDRLRLVGTEGQAELAPAFDSEIAPTLTVERGDQRVEYTGPFVNEVAEEFDYFAHCVLTDARPDPDGRDSVADMEAVEAIYESAETGRRVEVGP</sequence>
<dbReference type="RefSeq" id="WP_254267749.1">
    <property type="nucleotide sequence ID" value="NZ_CP100400.1"/>
</dbReference>
<feature type="domain" description="Gfo/Idh/MocA-like oxidoreductase N-terminal" evidence="3">
    <location>
        <begin position="43"/>
        <end position="180"/>
    </location>
</feature>
<dbReference type="Proteomes" id="UP001595945">
    <property type="component" value="Unassembled WGS sequence"/>
</dbReference>
<dbReference type="InterPro" id="IPR055170">
    <property type="entry name" value="GFO_IDH_MocA-like_dom"/>
</dbReference>